<dbReference type="InterPro" id="IPR000477">
    <property type="entry name" value="RT_dom"/>
</dbReference>
<dbReference type="InterPro" id="IPR035901">
    <property type="entry name" value="GIY-YIG_endonuc_sf"/>
</dbReference>
<dbReference type="InterPro" id="IPR000305">
    <property type="entry name" value="GIY-YIG_endonuc"/>
</dbReference>
<dbReference type="Pfam" id="PF00078">
    <property type="entry name" value="RVT_1"/>
    <property type="match status" value="1"/>
</dbReference>
<dbReference type="EnsemblMetazoa" id="AALFPA23_015221.R22084">
    <property type="protein sequence ID" value="AALFPA23_015221.P22084"/>
    <property type="gene ID" value="AALFPA23_015221"/>
</dbReference>
<dbReference type="RefSeq" id="XP_062711417.1">
    <property type="nucleotide sequence ID" value="XM_062855433.1"/>
</dbReference>
<dbReference type="CDD" id="cd00304">
    <property type="entry name" value="RT_like"/>
    <property type="match status" value="1"/>
</dbReference>
<dbReference type="PANTHER" id="PTHR21301:SF10">
    <property type="entry name" value="REVERSE TRANSCRIPTASE DOMAIN-CONTAINING PROTEIN"/>
    <property type="match status" value="1"/>
</dbReference>
<dbReference type="CDD" id="cd10442">
    <property type="entry name" value="GIY-YIG_PLEs"/>
    <property type="match status" value="1"/>
</dbReference>
<dbReference type="InterPro" id="IPR058912">
    <property type="entry name" value="HTH_animal"/>
</dbReference>
<keyword evidence="3" id="KW-1185">Reference proteome</keyword>
<name>A0ABM1Z5A1_AEDAL</name>
<protein>
    <recommendedName>
        <fullName evidence="1">Reverse transcriptase domain-containing protein</fullName>
    </recommendedName>
</protein>
<dbReference type="PROSITE" id="PS50878">
    <property type="entry name" value="RT_POL"/>
    <property type="match status" value="1"/>
</dbReference>
<dbReference type="Pfam" id="PF26215">
    <property type="entry name" value="HTH_animal"/>
    <property type="match status" value="1"/>
</dbReference>
<dbReference type="Proteomes" id="UP000069940">
    <property type="component" value="Unassembled WGS sequence"/>
</dbReference>
<organism evidence="2 3">
    <name type="scientific">Aedes albopictus</name>
    <name type="common">Asian tiger mosquito</name>
    <name type="synonym">Stegomyia albopicta</name>
    <dbReference type="NCBI Taxonomy" id="7160"/>
    <lineage>
        <taxon>Eukaryota</taxon>
        <taxon>Metazoa</taxon>
        <taxon>Ecdysozoa</taxon>
        <taxon>Arthropoda</taxon>
        <taxon>Hexapoda</taxon>
        <taxon>Insecta</taxon>
        <taxon>Pterygota</taxon>
        <taxon>Neoptera</taxon>
        <taxon>Endopterygota</taxon>
        <taxon>Diptera</taxon>
        <taxon>Nematocera</taxon>
        <taxon>Culicoidea</taxon>
        <taxon>Culicidae</taxon>
        <taxon>Culicinae</taxon>
        <taxon>Aedini</taxon>
        <taxon>Aedes</taxon>
        <taxon>Stegomyia</taxon>
    </lineage>
</organism>
<feature type="domain" description="Reverse transcriptase" evidence="1">
    <location>
        <begin position="119"/>
        <end position="361"/>
    </location>
</feature>
<evidence type="ECO:0000259" key="1">
    <source>
        <dbReference type="PROSITE" id="PS50878"/>
    </source>
</evidence>
<accession>A0ABM1Z5A1</accession>
<dbReference type="Pfam" id="PF01541">
    <property type="entry name" value="GIY-YIG"/>
    <property type="match status" value="1"/>
</dbReference>
<reference evidence="3" key="1">
    <citation type="journal article" date="2015" name="Proc. Natl. Acad. Sci. U.S.A.">
        <title>Genome sequence of the Asian Tiger mosquito, Aedes albopictus, reveals insights into its biology, genetics, and evolution.</title>
        <authorList>
            <person name="Chen X.G."/>
            <person name="Jiang X."/>
            <person name="Gu J."/>
            <person name="Xu M."/>
            <person name="Wu Y."/>
            <person name="Deng Y."/>
            <person name="Zhang C."/>
            <person name="Bonizzoni M."/>
            <person name="Dermauw W."/>
            <person name="Vontas J."/>
            <person name="Armbruster P."/>
            <person name="Huang X."/>
            <person name="Yang Y."/>
            <person name="Zhang H."/>
            <person name="He W."/>
            <person name="Peng H."/>
            <person name="Liu Y."/>
            <person name="Wu K."/>
            <person name="Chen J."/>
            <person name="Lirakis M."/>
            <person name="Topalis P."/>
            <person name="Van Leeuwen T."/>
            <person name="Hall A.B."/>
            <person name="Jiang X."/>
            <person name="Thorpe C."/>
            <person name="Mueller R.L."/>
            <person name="Sun C."/>
            <person name="Waterhouse R.M."/>
            <person name="Yan G."/>
            <person name="Tu Z.J."/>
            <person name="Fang X."/>
            <person name="James A.A."/>
        </authorList>
    </citation>
    <scope>NUCLEOTIDE SEQUENCE [LARGE SCALE GENOMIC DNA]</scope>
    <source>
        <strain evidence="3">Foshan</strain>
    </source>
</reference>
<reference evidence="2" key="2">
    <citation type="submission" date="2025-05" db="UniProtKB">
        <authorList>
            <consortium name="EnsemblMetazoa"/>
        </authorList>
    </citation>
    <scope>IDENTIFICATION</scope>
    <source>
        <strain evidence="2">Foshan</strain>
    </source>
</reference>
<dbReference type="InterPro" id="IPR043502">
    <property type="entry name" value="DNA/RNA_pol_sf"/>
</dbReference>
<evidence type="ECO:0000313" key="3">
    <source>
        <dbReference type="Proteomes" id="UP000069940"/>
    </source>
</evidence>
<sequence>MSLQAVQSVIYWYVIRYDVEQCISKTNSKGGKQSHANFETWCLIRKLQARNVVYSRADKGNAVVIMDKPDYDSRVLNMIADGPYEECKFKNGKPKDPLNAMTEEANGVRQKVARLVGEDCLERKLHVPNPKVASLYCLPKIHKNPVGMRPISSNVSTPTEKMAAWLVNELRKHPVAHGRSVRNSVELVEHLKDIELRRGEVLVSFDVTALFPNVPVNDALNSLQRHLERCRVPRHQIEAYLSVAEVCMNQNYFSFRGKFYKQTFGLSMGSKLSPLLANLFLSDFEVGLEKERCFPRIWRRYVDDVFAVVKERYLSQTLELLNSRHRTIKFTVEQEAEGKLPFLDLMISRREDNKLKFGIYRKPTSTDRYITSDSNHFGAQQKAAFHSMAHRLYNIPMERDDFVEERNRIHKAAEVNGYEKEFVDKILRKHERKKYRSNATTLRPEKEDVKRISLPFYPKLTNPIQTALNHHGFQVVYKSSNTLKDALCNLKDKVPIDEKSGIYQIPCRDCPAVYIGQTRRKFKTRLREHKNAVEHERTCDSSVAMHTTTLGHTADWEQAKLLKNVQKATQLNAWESMYIATADRPLMNEDDAPIMSSLFHLTKLRIQ</sequence>
<dbReference type="GeneID" id="134289523"/>
<dbReference type="SUPFAM" id="SSF56672">
    <property type="entry name" value="DNA/RNA polymerases"/>
    <property type="match status" value="1"/>
</dbReference>
<dbReference type="PANTHER" id="PTHR21301">
    <property type="entry name" value="REVERSE TRANSCRIPTASE"/>
    <property type="match status" value="1"/>
</dbReference>
<evidence type="ECO:0000313" key="2">
    <source>
        <dbReference type="EnsemblMetazoa" id="AALFPA23_015221.P22084"/>
    </source>
</evidence>
<dbReference type="Gene3D" id="3.40.1440.10">
    <property type="entry name" value="GIY-YIG endonuclease"/>
    <property type="match status" value="1"/>
</dbReference>
<proteinExistence type="predicted"/>